<dbReference type="Proteomes" id="UP001339167">
    <property type="component" value="Unassembled WGS sequence"/>
</dbReference>
<evidence type="ECO:0000259" key="2">
    <source>
        <dbReference type="Pfam" id="PF13386"/>
    </source>
</evidence>
<dbReference type="RefSeq" id="WP_330087096.1">
    <property type="nucleotide sequence ID" value="NZ_JAUGZK010000003.1"/>
</dbReference>
<accession>A0ABU7JDH3</accession>
<dbReference type="Pfam" id="PF13386">
    <property type="entry name" value="DsbD_2"/>
    <property type="match status" value="1"/>
</dbReference>
<keyword evidence="1" id="KW-0812">Transmembrane</keyword>
<evidence type="ECO:0000313" key="3">
    <source>
        <dbReference type="EMBL" id="MEE2023746.1"/>
    </source>
</evidence>
<gene>
    <name evidence="3" type="ORF">QWF21_05760</name>
</gene>
<feature type="transmembrane region" description="Helical" evidence="1">
    <location>
        <begin position="199"/>
        <end position="220"/>
    </location>
</feature>
<protein>
    <submittedName>
        <fullName evidence="3">Sulfite exporter TauE/SafE family protein</fullName>
    </submittedName>
</protein>
<feature type="transmembrane region" description="Helical" evidence="1">
    <location>
        <begin position="6"/>
        <end position="34"/>
    </location>
</feature>
<evidence type="ECO:0000256" key="1">
    <source>
        <dbReference type="SAM" id="Phobius"/>
    </source>
</evidence>
<feature type="transmembrane region" description="Helical" evidence="1">
    <location>
        <begin position="81"/>
        <end position="108"/>
    </location>
</feature>
<dbReference type="EMBL" id="JAUGZK010000003">
    <property type="protein sequence ID" value="MEE2023746.1"/>
    <property type="molecule type" value="Genomic_DNA"/>
</dbReference>
<feature type="transmembrane region" description="Helical" evidence="1">
    <location>
        <begin position="55"/>
        <end position="75"/>
    </location>
</feature>
<keyword evidence="4" id="KW-1185">Reference proteome</keyword>
<comment type="caution">
    <text evidence="3">The sequence shown here is derived from an EMBL/GenBank/DDBJ whole genome shotgun (WGS) entry which is preliminary data.</text>
</comment>
<dbReference type="InterPro" id="IPR039447">
    <property type="entry name" value="UreH-like_TM_dom"/>
</dbReference>
<organism evidence="3 4">
    <name type="scientific">Alkalimonas mucilaginosa</name>
    <dbReference type="NCBI Taxonomy" id="3057676"/>
    <lineage>
        <taxon>Bacteria</taxon>
        <taxon>Pseudomonadati</taxon>
        <taxon>Pseudomonadota</taxon>
        <taxon>Gammaproteobacteria</taxon>
        <taxon>Alkalimonas</taxon>
    </lineage>
</organism>
<dbReference type="PANTHER" id="PTHR42208:SF1">
    <property type="entry name" value="HEAVY METAL TRANSPORTER"/>
    <property type="match status" value="1"/>
</dbReference>
<proteinExistence type="predicted"/>
<evidence type="ECO:0000313" key="4">
    <source>
        <dbReference type="Proteomes" id="UP001339167"/>
    </source>
</evidence>
<keyword evidence="1" id="KW-1133">Transmembrane helix</keyword>
<reference evidence="3 4" key="1">
    <citation type="submission" date="2023-06" db="EMBL/GenBank/DDBJ databases">
        <title>Alkalimonas sp., MEB004 an alkaliphilic bacterium isolated from Lonar Lake, India.</title>
        <authorList>
            <person name="Joshi A."/>
            <person name="Thite S."/>
        </authorList>
    </citation>
    <scope>NUCLEOTIDE SEQUENCE [LARGE SCALE GENOMIC DNA]</scope>
    <source>
        <strain evidence="3 4">MEB004</strain>
    </source>
</reference>
<dbReference type="PANTHER" id="PTHR42208">
    <property type="entry name" value="HEAVY METAL TRANSPORTER-RELATED"/>
    <property type="match status" value="1"/>
</dbReference>
<feature type="domain" description="Urease accessory protein UreH-like transmembrane" evidence="2">
    <location>
        <begin position="8"/>
        <end position="213"/>
    </location>
</feature>
<keyword evidence="1" id="KW-0472">Membrane</keyword>
<feature type="transmembrane region" description="Helical" evidence="1">
    <location>
        <begin position="135"/>
        <end position="159"/>
    </location>
</feature>
<feature type="transmembrane region" description="Helical" evidence="1">
    <location>
        <begin position="165"/>
        <end position="187"/>
    </location>
</feature>
<name>A0ABU7JDH3_9GAMM</name>
<sequence length="225" mass="23964">MNPADLAAALMIGLIGSSHCLVMCGGIVAALQLSMPAMSPSRRFGYQLLLSLGRLTSYAFFGAVVGYFGVVALQVTGASMVWLRLLAGLLLIAMALYIAKLSTLLLHLERLGQGVWRRIQPLSSRLMPLNSPYKAFGYGLCWGWLPCGLVYSTLSWSLASGSATAGAGIMLAFGAGTLPAILLTATLATRLTQLKQQGWFRYGTALLLGGYGFYTVYLALARLVS</sequence>